<gene>
    <name evidence="1" type="ORF">MAR_024928</name>
</gene>
<keyword evidence="2" id="KW-1185">Reference proteome</keyword>
<dbReference type="EMBL" id="CP111014">
    <property type="protein sequence ID" value="WAR00556.1"/>
    <property type="molecule type" value="Genomic_DNA"/>
</dbReference>
<dbReference type="SUPFAM" id="SSF69349">
    <property type="entry name" value="Phage fibre proteins"/>
    <property type="match status" value="1"/>
</dbReference>
<accession>A0ABY7DW65</accession>
<organism evidence="1 2">
    <name type="scientific">Mya arenaria</name>
    <name type="common">Soft-shell clam</name>
    <dbReference type="NCBI Taxonomy" id="6604"/>
    <lineage>
        <taxon>Eukaryota</taxon>
        <taxon>Metazoa</taxon>
        <taxon>Spiralia</taxon>
        <taxon>Lophotrochozoa</taxon>
        <taxon>Mollusca</taxon>
        <taxon>Bivalvia</taxon>
        <taxon>Autobranchia</taxon>
        <taxon>Heteroconchia</taxon>
        <taxon>Euheterodonta</taxon>
        <taxon>Imparidentia</taxon>
        <taxon>Neoheterodontei</taxon>
        <taxon>Myida</taxon>
        <taxon>Myoidea</taxon>
        <taxon>Myidae</taxon>
        <taxon>Mya</taxon>
    </lineage>
</organism>
<sequence length="365" mass="38514">MLHRYAIGVSSVLTDIIKSVTSGVSVISSSVTASAEVSGLSLQGDKGPRIGGASNGTGGASSSVFNFSPAGCLMTLSQGSIHFCQQFAQSHSEQNLAPVPVVMREAKTDGETVLVWRCWSEVKTVWLQGLVSLQSHLGGAIAGYNADAKVLLWFFLQQHLVHSEPSKPIVLAVRGVMPTSHCSNLIHECTPKYGCDGWLIRGGDGWSILGGGGWPIPGGDGWGDGWSIPGAVWLIPGGDGWSILGGNGWPFPGGDGWQILRGGGSQEMVDGQSQEVMVCHSQEVMVGQSLEVVVGQSQEVMVGQSQEVVVGKSQEVVVGQSQEVVVGQSQEVMVGKSQEVVFGQSQEVVVGQFQQVMVDQSQKRK</sequence>
<protein>
    <submittedName>
        <fullName evidence="1">AKAP5-like protein</fullName>
    </submittedName>
</protein>
<evidence type="ECO:0000313" key="1">
    <source>
        <dbReference type="EMBL" id="WAR00556.1"/>
    </source>
</evidence>
<name>A0ABY7DW65_MYAAR</name>
<dbReference type="Proteomes" id="UP001164746">
    <property type="component" value="Chromosome 3"/>
</dbReference>
<evidence type="ECO:0000313" key="2">
    <source>
        <dbReference type="Proteomes" id="UP001164746"/>
    </source>
</evidence>
<proteinExistence type="predicted"/>
<reference evidence="1" key="1">
    <citation type="submission" date="2022-11" db="EMBL/GenBank/DDBJ databases">
        <title>Centuries of genome instability and evolution in soft-shell clam transmissible cancer (bioRxiv).</title>
        <authorList>
            <person name="Hart S.F.M."/>
            <person name="Yonemitsu M.A."/>
            <person name="Giersch R.M."/>
            <person name="Beal B.F."/>
            <person name="Arriagada G."/>
            <person name="Davis B.W."/>
            <person name="Ostrander E.A."/>
            <person name="Goff S.P."/>
            <person name="Metzger M.J."/>
        </authorList>
    </citation>
    <scope>NUCLEOTIDE SEQUENCE</scope>
    <source>
        <strain evidence="1">MELC-2E11</strain>
        <tissue evidence="1">Siphon/mantle</tissue>
    </source>
</reference>